<dbReference type="InterPro" id="IPR050597">
    <property type="entry name" value="Cytochrome_c_Oxidase_Subunit"/>
</dbReference>
<keyword evidence="1" id="KW-0349">Heme</keyword>
<dbReference type="PROSITE" id="PS51257">
    <property type="entry name" value="PROKAR_LIPOPROTEIN"/>
    <property type="match status" value="1"/>
</dbReference>
<evidence type="ECO:0000256" key="3">
    <source>
        <dbReference type="ARBA" id="ARBA00023004"/>
    </source>
</evidence>
<sequence>MVLMKRKGKLFVVPFLMAFMLVAVGCEDKYVAKGHKAYSRYCAPCHGDTGNGSGYNAKNMDPVPRDLTDGDEDYMAKLSNDEIFEVLQLGGYGVDLSGGMPVWGKVFSEEELWSLVAYVRTLHPNEENEIVFTKPDSKEALFNTKRVRYPMVREQKFDELLESLAPDEEAFDEQVAVGEEIYAEVGCNACHRVNGEGGTLGPNLSAAGFMLQPQFIFRWIMNPQSFVPKTRMPNLDLNEADALAISLYVSTLKEASLQNEVLQEDGDAEDGDAEAGGV</sequence>
<evidence type="ECO:0000259" key="4">
    <source>
        <dbReference type="PROSITE" id="PS51007"/>
    </source>
</evidence>
<dbReference type="InterPro" id="IPR036909">
    <property type="entry name" value="Cyt_c-like_dom_sf"/>
</dbReference>
<dbReference type="Gene3D" id="1.10.760.10">
    <property type="entry name" value="Cytochrome c-like domain"/>
    <property type="match status" value="2"/>
</dbReference>
<feature type="domain" description="Cytochrome c" evidence="4">
    <location>
        <begin position="173"/>
        <end position="253"/>
    </location>
</feature>
<evidence type="ECO:0000313" key="5">
    <source>
        <dbReference type="EMBL" id="VAX30322.1"/>
    </source>
</evidence>
<organism evidence="5">
    <name type="scientific">hydrothermal vent metagenome</name>
    <dbReference type="NCBI Taxonomy" id="652676"/>
    <lineage>
        <taxon>unclassified sequences</taxon>
        <taxon>metagenomes</taxon>
        <taxon>ecological metagenomes</taxon>
    </lineage>
</organism>
<dbReference type="Pfam" id="PF13442">
    <property type="entry name" value="Cytochrome_CBB3"/>
    <property type="match status" value="1"/>
</dbReference>
<dbReference type="EMBL" id="UOGF01000060">
    <property type="protein sequence ID" value="VAX30322.1"/>
    <property type="molecule type" value="Genomic_DNA"/>
</dbReference>
<feature type="domain" description="Cytochrome c" evidence="4">
    <location>
        <begin position="29"/>
        <end position="123"/>
    </location>
</feature>
<dbReference type="PROSITE" id="PS51007">
    <property type="entry name" value="CYTC"/>
    <property type="match status" value="2"/>
</dbReference>
<name>A0A3B1CPT4_9ZZZZ</name>
<reference evidence="5" key="1">
    <citation type="submission" date="2018-06" db="EMBL/GenBank/DDBJ databases">
        <authorList>
            <person name="Zhirakovskaya E."/>
        </authorList>
    </citation>
    <scope>NUCLEOTIDE SEQUENCE</scope>
</reference>
<evidence type="ECO:0000256" key="2">
    <source>
        <dbReference type="ARBA" id="ARBA00022723"/>
    </source>
</evidence>
<dbReference type="PANTHER" id="PTHR33751:SF1">
    <property type="entry name" value="CBB3-TYPE CYTOCHROME C OXIDASE SUBUNIT FIXP"/>
    <property type="match status" value="1"/>
</dbReference>
<dbReference type="PANTHER" id="PTHR33751">
    <property type="entry name" value="CBB3-TYPE CYTOCHROME C OXIDASE SUBUNIT FIXP"/>
    <property type="match status" value="1"/>
</dbReference>
<keyword evidence="2" id="KW-0479">Metal-binding</keyword>
<dbReference type="GO" id="GO:0046872">
    <property type="term" value="F:metal ion binding"/>
    <property type="evidence" value="ECO:0007669"/>
    <property type="project" value="UniProtKB-KW"/>
</dbReference>
<dbReference type="SUPFAM" id="SSF46626">
    <property type="entry name" value="Cytochrome c"/>
    <property type="match status" value="2"/>
</dbReference>
<evidence type="ECO:0000256" key="1">
    <source>
        <dbReference type="ARBA" id="ARBA00022617"/>
    </source>
</evidence>
<accession>A0A3B1CPT4</accession>
<dbReference type="Pfam" id="PF00034">
    <property type="entry name" value="Cytochrom_C"/>
    <property type="match status" value="1"/>
</dbReference>
<dbReference type="InterPro" id="IPR009056">
    <property type="entry name" value="Cyt_c-like_dom"/>
</dbReference>
<dbReference type="AlphaFoldDB" id="A0A3B1CPT4"/>
<dbReference type="GO" id="GO:0009055">
    <property type="term" value="F:electron transfer activity"/>
    <property type="evidence" value="ECO:0007669"/>
    <property type="project" value="InterPro"/>
</dbReference>
<dbReference type="GO" id="GO:0020037">
    <property type="term" value="F:heme binding"/>
    <property type="evidence" value="ECO:0007669"/>
    <property type="project" value="InterPro"/>
</dbReference>
<protein>
    <recommendedName>
        <fullName evidence="4">Cytochrome c domain-containing protein</fullName>
    </recommendedName>
</protein>
<proteinExistence type="predicted"/>
<keyword evidence="3" id="KW-0408">Iron</keyword>
<gene>
    <name evidence="5" type="ORF">MNBD_NITROSPIRAE01-650</name>
</gene>